<proteinExistence type="inferred from homology"/>
<keyword evidence="6" id="KW-1185">Reference proteome</keyword>
<dbReference type="PANTHER" id="PTHR16263:SF4">
    <property type="entry name" value="TETRATRICOPEPTIDE REPEAT PROTEIN 38"/>
    <property type="match status" value="1"/>
</dbReference>
<keyword evidence="3" id="KW-0677">Repeat</keyword>
<reference evidence="5" key="1">
    <citation type="submission" date="2018-01" db="EMBL/GenBank/DDBJ databases">
        <authorList>
            <person name="Mao J.F."/>
        </authorList>
    </citation>
    <scope>NUCLEOTIDE SEQUENCE</scope>
    <source>
        <strain evidence="5">Huo1</strain>
        <tissue evidence="5">Leaf</tissue>
    </source>
</reference>
<dbReference type="Gene3D" id="1.25.40.10">
    <property type="entry name" value="Tetratricopeptide repeat domain"/>
    <property type="match status" value="1"/>
</dbReference>
<evidence type="ECO:0000256" key="2">
    <source>
        <dbReference type="ARBA" id="ARBA00019992"/>
    </source>
</evidence>
<evidence type="ECO:0000256" key="1">
    <source>
        <dbReference type="ARBA" id="ARBA00005857"/>
    </source>
</evidence>
<dbReference type="PANTHER" id="PTHR16263">
    <property type="entry name" value="TETRATRICOPEPTIDE REPEAT PROTEIN 38"/>
    <property type="match status" value="1"/>
</dbReference>
<comment type="similarity">
    <text evidence="1">Belongs to the TTC38 family.</text>
</comment>
<keyword evidence="4" id="KW-0802">TPR repeat</keyword>
<protein>
    <recommendedName>
        <fullName evidence="2">Tetratricopeptide repeat protein 38</fullName>
    </recommendedName>
</protein>
<sequence>MAAAEMKLDRWGYQVRTSSDACISAINDYYHQVLSYERKRSVILEAPKSDPECVLGNILAAHFLCSADPSHAPEFIDAAKSHLECASTYEKAVFEVVQYIISSDRDDDLVVQQHSKLLQDFPRDLVSLKRVQVQCFYMGRLDLFLGIVEQFGFTQQIRVTYNQQVLPVNDHEDYIYGMLAFTLLELGQMEDAEKAGKKGYELNKDDAWSQHALCHVYQYECRFKEAVEFMMNCAQSWGSLSSFMYNYLIRYTHNWWHIALCYLEGHAPITKVEDIYNEHIWKELERSDATPVEVYLNAAGLLLRLYVRGVHDILKDRLNELANCLTDQLSSIPALIVLRYTQAFWFLEWHLDILILWTLSCTGRFNKAEELLKGLNSRVSMMNRKKQQQMQTGLDVRFLFRDEIKSERNLAEALYRYGKGDYKKAVELLGHDFDAINYKVIGASDEQLDVFTEVHITLLLETGEVSAAKEAIEKQLKRREGAPFLWSLLEKACLILGMEEAASYGQKAKELEAAYFT</sequence>
<dbReference type="EMBL" id="PNBA02000003">
    <property type="protein sequence ID" value="KAG6429658.1"/>
    <property type="molecule type" value="Genomic_DNA"/>
</dbReference>
<dbReference type="Proteomes" id="UP000298416">
    <property type="component" value="Unassembled WGS sequence"/>
</dbReference>
<dbReference type="SUPFAM" id="SSF48452">
    <property type="entry name" value="TPR-like"/>
    <property type="match status" value="1"/>
</dbReference>
<gene>
    <name evidence="5" type="ORF">SASPL_107710</name>
</gene>
<evidence type="ECO:0000313" key="5">
    <source>
        <dbReference type="EMBL" id="KAG6429658.1"/>
    </source>
</evidence>
<organism evidence="5">
    <name type="scientific">Salvia splendens</name>
    <name type="common">Scarlet sage</name>
    <dbReference type="NCBI Taxonomy" id="180675"/>
    <lineage>
        <taxon>Eukaryota</taxon>
        <taxon>Viridiplantae</taxon>
        <taxon>Streptophyta</taxon>
        <taxon>Embryophyta</taxon>
        <taxon>Tracheophyta</taxon>
        <taxon>Spermatophyta</taxon>
        <taxon>Magnoliopsida</taxon>
        <taxon>eudicotyledons</taxon>
        <taxon>Gunneridae</taxon>
        <taxon>Pentapetalae</taxon>
        <taxon>asterids</taxon>
        <taxon>lamiids</taxon>
        <taxon>Lamiales</taxon>
        <taxon>Lamiaceae</taxon>
        <taxon>Nepetoideae</taxon>
        <taxon>Mentheae</taxon>
        <taxon>Salviinae</taxon>
        <taxon>Salvia</taxon>
        <taxon>Salvia subgen. Calosphace</taxon>
        <taxon>core Calosphace</taxon>
    </lineage>
</organism>
<name>A0A8X9A5Z0_SALSN</name>
<comment type="caution">
    <text evidence="5">The sequence shown here is derived from an EMBL/GenBank/DDBJ whole genome shotgun (WGS) entry which is preliminary data.</text>
</comment>
<reference evidence="5" key="2">
    <citation type="submission" date="2020-08" db="EMBL/GenBank/DDBJ databases">
        <title>Plant Genome Project.</title>
        <authorList>
            <person name="Zhang R.-G."/>
        </authorList>
    </citation>
    <scope>NUCLEOTIDE SEQUENCE</scope>
    <source>
        <strain evidence="5">Huo1</strain>
        <tissue evidence="5">Leaf</tissue>
    </source>
</reference>
<accession>A0A8X9A5Z0</accession>
<dbReference type="InterPro" id="IPR033891">
    <property type="entry name" value="TTC38"/>
</dbReference>
<dbReference type="AlphaFoldDB" id="A0A8X9A5Z0"/>
<dbReference type="InterPro" id="IPR011990">
    <property type="entry name" value="TPR-like_helical_dom_sf"/>
</dbReference>
<evidence type="ECO:0000256" key="4">
    <source>
        <dbReference type="ARBA" id="ARBA00022803"/>
    </source>
</evidence>
<evidence type="ECO:0000256" key="3">
    <source>
        <dbReference type="ARBA" id="ARBA00022737"/>
    </source>
</evidence>
<evidence type="ECO:0000313" key="6">
    <source>
        <dbReference type="Proteomes" id="UP000298416"/>
    </source>
</evidence>
<dbReference type="CDD" id="cd05804">
    <property type="entry name" value="StaR_like"/>
    <property type="match status" value="1"/>
</dbReference>